<dbReference type="AlphaFoldDB" id="K1RHG7"/>
<dbReference type="EMBL" id="AJWZ01011506">
    <property type="protein sequence ID" value="EKC44933.1"/>
    <property type="molecule type" value="Genomic_DNA"/>
</dbReference>
<gene>
    <name evidence="1" type="ORF">OBE_17212</name>
</gene>
<protein>
    <submittedName>
        <fullName evidence="1">Uncharacterized protein</fullName>
    </submittedName>
</protein>
<name>K1RHG7_9ZZZZ</name>
<comment type="caution">
    <text evidence="1">The sequence shown here is derived from an EMBL/GenBank/DDBJ whole genome shotgun (WGS) entry which is preliminary data.</text>
</comment>
<organism evidence="1">
    <name type="scientific">human gut metagenome</name>
    <dbReference type="NCBI Taxonomy" id="408170"/>
    <lineage>
        <taxon>unclassified sequences</taxon>
        <taxon>metagenomes</taxon>
        <taxon>organismal metagenomes</taxon>
    </lineage>
</organism>
<proteinExistence type="predicted"/>
<accession>K1RHG7</accession>
<sequence length="49" mass="5608">MAVRLCSQLINFHGTINDAYEIGCEMERKRVECSIMIKAALADNEKEVY</sequence>
<reference evidence="1" key="1">
    <citation type="journal article" date="2013" name="Environ. Microbiol.">
        <title>Microbiota from the distal guts of lean and obese adolescents exhibit partial functional redundancy besides clear differences in community structure.</title>
        <authorList>
            <person name="Ferrer M."/>
            <person name="Ruiz A."/>
            <person name="Lanza F."/>
            <person name="Haange S.B."/>
            <person name="Oberbach A."/>
            <person name="Till H."/>
            <person name="Bargiela R."/>
            <person name="Campoy C."/>
            <person name="Segura M.T."/>
            <person name="Richter M."/>
            <person name="von Bergen M."/>
            <person name="Seifert J."/>
            <person name="Suarez A."/>
        </authorList>
    </citation>
    <scope>NUCLEOTIDE SEQUENCE</scope>
</reference>
<evidence type="ECO:0000313" key="1">
    <source>
        <dbReference type="EMBL" id="EKC44933.1"/>
    </source>
</evidence>